<evidence type="ECO:0000256" key="1">
    <source>
        <dbReference type="SAM" id="MobiDB-lite"/>
    </source>
</evidence>
<feature type="compositionally biased region" description="Acidic residues" evidence="1">
    <location>
        <begin position="31"/>
        <end position="66"/>
    </location>
</feature>
<keyword evidence="3" id="KW-1185">Reference proteome</keyword>
<comment type="caution">
    <text evidence="2">The sequence shown here is derived from an EMBL/GenBank/DDBJ whole genome shotgun (WGS) entry which is preliminary data.</text>
</comment>
<feature type="region of interest" description="Disordered" evidence="1">
    <location>
        <begin position="30"/>
        <end position="66"/>
    </location>
</feature>
<evidence type="ECO:0000313" key="3">
    <source>
        <dbReference type="Proteomes" id="UP001152172"/>
    </source>
</evidence>
<dbReference type="RefSeq" id="WP_269922140.1">
    <property type="nucleotide sequence ID" value="NZ_JAMKBI010000007.1"/>
</dbReference>
<protein>
    <submittedName>
        <fullName evidence="2">Uncharacterized protein</fullName>
    </submittedName>
</protein>
<dbReference type="EMBL" id="JAMKBI010000007">
    <property type="protein sequence ID" value="MCZ8533875.1"/>
    <property type="molecule type" value="Genomic_DNA"/>
</dbReference>
<organism evidence="2 3">
    <name type="scientific">Psychrobacillus psychrodurans</name>
    <dbReference type="NCBI Taxonomy" id="126157"/>
    <lineage>
        <taxon>Bacteria</taxon>
        <taxon>Bacillati</taxon>
        <taxon>Bacillota</taxon>
        <taxon>Bacilli</taxon>
        <taxon>Bacillales</taxon>
        <taxon>Bacillaceae</taxon>
        <taxon>Psychrobacillus</taxon>
    </lineage>
</organism>
<sequence length="66" mass="7270">MAINSITGQKWWKIGTAAFLTVGLLAACGDDNNDDDNLDDNPVEEDVDVNIEDDENVEDNDVDDKE</sequence>
<name>A0A9X3LA12_9BACI</name>
<gene>
    <name evidence="2" type="ORF">M9R61_11190</name>
</gene>
<evidence type="ECO:0000313" key="2">
    <source>
        <dbReference type="EMBL" id="MCZ8533875.1"/>
    </source>
</evidence>
<dbReference type="Proteomes" id="UP001152172">
    <property type="component" value="Unassembled WGS sequence"/>
</dbReference>
<reference evidence="2" key="1">
    <citation type="submission" date="2022-05" db="EMBL/GenBank/DDBJ databases">
        <authorList>
            <person name="Colautti A."/>
            <person name="Iacumin L."/>
        </authorList>
    </citation>
    <scope>NUCLEOTIDE SEQUENCE</scope>
    <source>
        <strain evidence="2">DSM 30747</strain>
    </source>
</reference>
<accession>A0A9X3LA12</accession>
<dbReference type="AlphaFoldDB" id="A0A9X3LA12"/>
<proteinExistence type="predicted"/>